<accession>A0A166HNU4</accession>
<feature type="compositionally biased region" description="Basic and acidic residues" evidence="3">
    <location>
        <begin position="958"/>
        <end position="972"/>
    </location>
</feature>
<keyword evidence="1" id="KW-0880">Kelch repeat</keyword>
<keyword evidence="7" id="KW-1185">Reference proteome</keyword>
<sequence length="987" mass="105687">MAWLLFLFRWLCFLSMVAAQTPSTSMTVPPLQWINLSGILKGTPPPPLRDSVIGYDELTRTLVVFGGQSQVDSSVVTQQTYLLDLDNLTWSQPSPSVDLPELENIPPSRSLALGGADFAANSRRDFIMYGGKGLGNAPLTDVWSYNFQNEFWYQSNISTSGPTAAWGAAGGTDLTFSIRNPNPSSLDTILYVLGGSSGGSVSALSEIWELTVNGTLSSNVLDVEVSWSKVSWPTNRPPKVGEASAVLPNGVVVVYGGCNTTIGGTYNSSCAQGDSYIFTIPSSQDIDPAPCPVPRFGAVLTPNYNSASPSFGRQVFLLLGDFDARKWNDSGGLNHGEVAVLDTSSSSWARVIPAGDPGSGTVTYPSPREGSAVLSYPSALVGSNRGAASDTIVFGGQTNNSLVNEVWILRAYNGAVSGTGEHWTGFGSGTLQSGVDADGEGVTATYLTQCAQAIAPSTTSSGHSSKTTSSQSTSISSTPTSSSTGQSTASTTPSPTPVAGFEVSVIHKALSPVSVGLFYLIVILYPFCLPSSGPTVFLSSFKLLLSAATISIIAYVVGIVGIVLAFTSSHATMAQVHKRDSQLDSPKALHAGHSIAGLTLFASFFAVSCVLIFADLIAEGWPKQQQPTPSIAMEEKESSMRPRTPSAHLISPIEPADGSQYDTPASGEVTPGRRQRAKSAGPTFLGSTLFAGVHRRDTRASHISDESHHSTKSAPTSRSFQVVNRPGRRRSHGPPNAGPSSYSHYGHSILPHSLSDISWLERRRSLNAVGELDYAISQVAARPPTPVSPTPGTPGTMADLLSAQPLVSRERALTKSRFPRFRMALRALVDILLLATSVFALVALWENRAFAGFAVFLAWIVIAYTCIIVFSWRKHPPSTPLGALFRRWRPSPSSPAPAATPLQNSQYPFPTTESTNPYTYHEPPFRRASPSSEYHPQTSLGHARLVESDPDDDEDDDEKQRRMEEEMQRRDVSIITVPRRQLRIANL</sequence>
<dbReference type="InterPro" id="IPR015915">
    <property type="entry name" value="Kelch-typ_b-propeller"/>
</dbReference>
<dbReference type="SUPFAM" id="SSF117281">
    <property type="entry name" value="Kelch motif"/>
    <property type="match status" value="1"/>
</dbReference>
<keyword evidence="4" id="KW-0472">Membrane</keyword>
<feature type="signal peptide" evidence="5">
    <location>
        <begin position="1"/>
        <end position="19"/>
    </location>
</feature>
<protein>
    <recommendedName>
        <fullName evidence="8">Galactose oxidase</fullName>
    </recommendedName>
</protein>
<reference evidence="6 7" key="1">
    <citation type="journal article" date="2016" name="Mol. Biol. Evol.">
        <title>Comparative Genomics of Early-Diverging Mushroom-Forming Fungi Provides Insights into the Origins of Lignocellulose Decay Capabilities.</title>
        <authorList>
            <person name="Nagy L.G."/>
            <person name="Riley R."/>
            <person name="Tritt A."/>
            <person name="Adam C."/>
            <person name="Daum C."/>
            <person name="Floudas D."/>
            <person name="Sun H."/>
            <person name="Yadav J.S."/>
            <person name="Pangilinan J."/>
            <person name="Larsson K.H."/>
            <person name="Matsuura K."/>
            <person name="Barry K."/>
            <person name="Labutti K."/>
            <person name="Kuo R."/>
            <person name="Ohm R.A."/>
            <person name="Bhattacharya S.S."/>
            <person name="Shirouzu T."/>
            <person name="Yoshinaga Y."/>
            <person name="Martin F.M."/>
            <person name="Grigoriev I.V."/>
            <person name="Hibbett D.S."/>
        </authorList>
    </citation>
    <scope>NUCLEOTIDE SEQUENCE [LARGE SCALE GENOMIC DNA]</scope>
    <source>
        <strain evidence="6 7">HHB10207 ss-3</strain>
    </source>
</reference>
<feature type="region of interest" description="Disordered" evidence="3">
    <location>
        <begin position="699"/>
        <end position="745"/>
    </location>
</feature>
<evidence type="ECO:0000256" key="2">
    <source>
        <dbReference type="ARBA" id="ARBA00022737"/>
    </source>
</evidence>
<feature type="compositionally biased region" description="Acidic residues" evidence="3">
    <location>
        <begin position="948"/>
        <end position="957"/>
    </location>
</feature>
<feature type="transmembrane region" description="Helical" evidence="4">
    <location>
        <begin position="851"/>
        <end position="872"/>
    </location>
</feature>
<feature type="region of interest" description="Disordered" evidence="3">
    <location>
        <begin position="892"/>
        <end position="972"/>
    </location>
</feature>
<feature type="compositionally biased region" description="Low complexity" evidence="3">
    <location>
        <begin position="457"/>
        <end position="493"/>
    </location>
</feature>
<dbReference type="AlphaFoldDB" id="A0A166HNU4"/>
<evidence type="ECO:0000256" key="4">
    <source>
        <dbReference type="SAM" id="Phobius"/>
    </source>
</evidence>
<dbReference type="PANTHER" id="PTHR46093">
    <property type="entry name" value="ACYL-COA-BINDING DOMAIN-CONTAINING PROTEIN 5"/>
    <property type="match status" value="1"/>
</dbReference>
<feature type="transmembrane region" description="Helical" evidence="4">
    <location>
        <begin position="509"/>
        <end position="529"/>
    </location>
</feature>
<dbReference type="EMBL" id="KV428010">
    <property type="protein sequence ID" value="KZT42912.1"/>
    <property type="molecule type" value="Genomic_DNA"/>
</dbReference>
<feature type="compositionally biased region" description="Polar residues" evidence="3">
    <location>
        <begin position="712"/>
        <end position="722"/>
    </location>
</feature>
<keyword evidence="4" id="KW-1133">Transmembrane helix</keyword>
<feature type="compositionally biased region" description="Polar residues" evidence="3">
    <location>
        <begin position="929"/>
        <end position="940"/>
    </location>
</feature>
<dbReference type="Proteomes" id="UP000076798">
    <property type="component" value="Unassembled WGS sequence"/>
</dbReference>
<feature type="region of interest" description="Disordered" evidence="3">
    <location>
        <begin position="624"/>
        <end position="681"/>
    </location>
</feature>
<feature type="transmembrane region" description="Helical" evidence="4">
    <location>
        <begin position="541"/>
        <end position="566"/>
    </location>
</feature>
<evidence type="ECO:0000313" key="7">
    <source>
        <dbReference type="Proteomes" id="UP000076798"/>
    </source>
</evidence>
<evidence type="ECO:0000313" key="6">
    <source>
        <dbReference type="EMBL" id="KZT42912.1"/>
    </source>
</evidence>
<feature type="transmembrane region" description="Helical" evidence="4">
    <location>
        <begin position="595"/>
        <end position="618"/>
    </location>
</feature>
<proteinExistence type="predicted"/>
<evidence type="ECO:0000256" key="1">
    <source>
        <dbReference type="ARBA" id="ARBA00022441"/>
    </source>
</evidence>
<feature type="compositionally biased region" description="Polar residues" evidence="3">
    <location>
        <begin position="901"/>
        <end position="918"/>
    </location>
</feature>
<organism evidence="6 7">
    <name type="scientific">Sistotremastrum suecicum HHB10207 ss-3</name>
    <dbReference type="NCBI Taxonomy" id="1314776"/>
    <lineage>
        <taxon>Eukaryota</taxon>
        <taxon>Fungi</taxon>
        <taxon>Dikarya</taxon>
        <taxon>Basidiomycota</taxon>
        <taxon>Agaricomycotina</taxon>
        <taxon>Agaricomycetes</taxon>
        <taxon>Sistotremastrales</taxon>
        <taxon>Sistotremastraceae</taxon>
        <taxon>Sistotremastrum</taxon>
    </lineage>
</organism>
<feature type="transmembrane region" description="Helical" evidence="4">
    <location>
        <begin position="823"/>
        <end position="845"/>
    </location>
</feature>
<dbReference type="PANTHER" id="PTHR46093:SF3">
    <property type="entry name" value="ACYL-COA-BINDING DOMAIN-CONTAINING PROTEIN 4"/>
    <property type="match status" value="1"/>
</dbReference>
<keyword evidence="2" id="KW-0677">Repeat</keyword>
<feature type="region of interest" description="Disordered" evidence="3">
    <location>
        <begin position="457"/>
        <end position="495"/>
    </location>
</feature>
<evidence type="ECO:0000256" key="5">
    <source>
        <dbReference type="SAM" id="SignalP"/>
    </source>
</evidence>
<feature type="chain" id="PRO_5007874677" description="Galactose oxidase" evidence="5">
    <location>
        <begin position="20"/>
        <end position="987"/>
    </location>
</feature>
<dbReference type="OrthoDB" id="10250130at2759"/>
<feature type="compositionally biased region" description="Basic and acidic residues" evidence="3">
    <location>
        <begin position="699"/>
        <end position="709"/>
    </location>
</feature>
<gene>
    <name evidence="6" type="ORF">SISSUDRAFT_794103</name>
</gene>
<dbReference type="Gene3D" id="2.120.10.80">
    <property type="entry name" value="Kelch-type beta propeller"/>
    <property type="match status" value="2"/>
</dbReference>
<keyword evidence="4" id="KW-0812">Transmembrane</keyword>
<dbReference type="STRING" id="1314776.A0A166HNU4"/>
<evidence type="ECO:0008006" key="8">
    <source>
        <dbReference type="Google" id="ProtNLM"/>
    </source>
</evidence>
<keyword evidence="5" id="KW-0732">Signal</keyword>
<name>A0A166HNU4_9AGAM</name>
<evidence type="ECO:0000256" key="3">
    <source>
        <dbReference type="SAM" id="MobiDB-lite"/>
    </source>
</evidence>